<evidence type="ECO:0000256" key="4">
    <source>
        <dbReference type="ARBA" id="ARBA00022679"/>
    </source>
</evidence>
<evidence type="ECO:0000256" key="3">
    <source>
        <dbReference type="ARBA" id="ARBA00022676"/>
    </source>
</evidence>
<reference evidence="11" key="1">
    <citation type="submission" date="2022-06" db="EMBL/GenBank/DDBJ databases">
        <title>Genome sequence of Phormidium yuhuli AB48 isolated from an industrial photobioreactor environment.</title>
        <authorList>
            <person name="Qiu Y."/>
            <person name="Noonan A.J.C."/>
            <person name="Dofher K."/>
            <person name="Koch M."/>
            <person name="Kieft B."/>
            <person name="Lin X."/>
            <person name="Ziels R.M."/>
            <person name="Hallam S.J."/>
        </authorList>
    </citation>
    <scope>NUCLEOTIDE SEQUENCE</scope>
    <source>
        <strain evidence="11">AB48</strain>
    </source>
</reference>
<evidence type="ECO:0000259" key="10">
    <source>
        <dbReference type="Pfam" id="PF04138"/>
    </source>
</evidence>
<comment type="similarity">
    <text evidence="2">Belongs to the glycosyltransferase 2 family.</text>
</comment>
<feature type="domain" description="GtrA/DPMS transmembrane" evidence="10">
    <location>
        <begin position="274"/>
        <end position="393"/>
    </location>
</feature>
<evidence type="ECO:0000256" key="7">
    <source>
        <dbReference type="ARBA" id="ARBA00023136"/>
    </source>
</evidence>
<dbReference type="InterPro" id="IPR039528">
    <property type="entry name" value="DPM1-like"/>
</dbReference>
<dbReference type="Pfam" id="PF00535">
    <property type="entry name" value="Glycos_transf_2"/>
    <property type="match status" value="1"/>
</dbReference>
<gene>
    <name evidence="11" type="ORF">NEA10_18960</name>
</gene>
<keyword evidence="4" id="KW-0808">Transferase</keyword>
<organism evidence="11 12">
    <name type="scientific">Phormidium yuhuli AB48</name>
    <dbReference type="NCBI Taxonomy" id="2940671"/>
    <lineage>
        <taxon>Bacteria</taxon>
        <taxon>Bacillati</taxon>
        <taxon>Cyanobacteriota</taxon>
        <taxon>Cyanophyceae</taxon>
        <taxon>Oscillatoriophycideae</taxon>
        <taxon>Oscillatoriales</taxon>
        <taxon>Oscillatoriaceae</taxon>
        <taxon>Phormidium</taxon>
        <taxon>Phormidium yuhuli</taxon>
    </lineage>
</organism>
<feature type="transmembrane region" description="Helical" evidence="8">
    <location>
        <begin position="272"/>
        <end position="293"/>
    </location>
</feature>
<protein>
    <submittedName>
        <fullName evidence="11">Glycosyltransferase family 2 protein</fullName>
    </submittedName>
</protein>
<feature type="domain" description="Glycosyltransferase 2-like" evidence="9">
    <location>
        <begin position="37"/>
        <end position="206"/>
    </location>
</feature>
<evidence type="ECO:0000259" key="9">
    <source>
        <dbReference type="Pfam" id="PF00535"/>
    </source>
</evidence>
<dbReference type="Gene3D" id="3.90.550.10">
    <property type="entry name" value="Spore Coat Polysaccharide Biosynthesis Protein SpsA, Chain A"/>
    <property type="match status" value="1"/>
</dbReference>
<evidence type="ECO:0000256" key="8">
    <source>
        <dbReference type="SAM" id="Phobius"/>
    </source>
</evidence>
<dbReference type="InterPro" id="IPR001173">
    <property type="entry name" value="Glyco_trans_2-like"/>
</dbReference>
<accession>A0ABY5APD9</accession>
<dbReference type="InterPro" id="IPR029044">
    <property type="entry name" value="Nucleotide-diphossugar_trans"/>
</dbReference>
<keyword evidence="3" id="KW-0328">Glycosyltransferase</keyword>
<keyword evidence="12" id="KW-1185">Reference proteome</keyword>
<dbReference type="PANTHER" id="PTHR43398">
    <property type="entry name" value="DOLICHOL-PHOSPHATE MANNOSYLTRANSFERASE SUBUNIT 1"/>
    <property type="match status" value="1"/>
</dbReference>
<dbReference type="EMBL" id="CP098611">
    <property type="protein sequence ID" value="USR90875.1"/>
    <property type="molecule type" value="Genomic_DNA"/>
</dbReference>
<evidence type="ECO:0000256" key="5">
    <source>
        <dbReference type="ARBA" id="ARBA00022692"/>
    </source>
</evidence>
<dbReference type="Proteomes" id="UP001056708">
    <property type="component" value="Chromosome"/>
</dbReference>
<feature type="transmembrane region" description="Helical" evidence="8">
    <location>
        <begin position="345"/>
        <end position="366"/>
    </location>
</feature>
<keyword evidence="5 8" id="KW-0812">Transmembrane</keyword>
<evidence type="ECO:0000313" key="11">
    <source>
        <dbReference type="EMBL" id="USR90875.1"/>
    </source>
</evidence>
<dbReference type="Pfam" id="PF04138">
    <property type="entry name" value="GtrA_DPMS_TM"/>
    <property type="match status" value="1"/>
</dbReference>
<feature type="transmembrane region" description="Helical" evidence="8">
    <location>
        <begin position="372"/>
        <end position="389"/>
    </location>
</feature>
<dbReference type="PANTHER" id="PTHR43398:SF1">
    <property type="entry name" value="DOLICHOL-PHOSPHATE MANNOSYLTRANSFERASE SUBUNIT 1"/>
    <property type="match status" value="1"/>
</dbReference>
<evidence type="ECO:0000313" key="12">
    <source>
        <dbReference type="Proteomes" id="UP001056708"/>
    </source>
</evidence>
<dbReference type="RefSeq" id="WP_252662899.1">
    <property type="nucleotide sequence ID" value="NZ_CP098611.1"/>
</dbReference>
<dbReference type="SUPFAM" id="SSF53448">
    <property type="entry name" value="Nucleotide-diphospho-sugar transferases"/>
    <property type="match status" value="1"/>
</dbReference>
<evidence type="ECO:0000256" key="2">
    <source>
        <dbReference type="ARBA" id="ARBA00006739"/>
    </source>
</evidence>
<name>A0ABY5APD9_9CYAN</name>
<dbReference type="CDD" id="cd06442">
    <property type="entry name" value="DPM1_like"/>
    <property type="match status" value="1"/>
</dbReference>
<keyword evidence="7 8" id="KW-0472">Membrane</keyword>
<sequence>MSVSKPSLPGLISEIPQRRGHLEGGRSSSSPAPLQFSLVIPTYNERHNLRSLIERLSQLLDRLLGHDYELIIVDDDSPDRTWELAQDLADSYPQVRALRRQGERGLSTAVICGWQRARGQILGVIDADLQHPPEVLEQLWQQIERGADLALASRHVDGGGVSDWSLRRRLLSRGAQLLGLVLLPGVVGRVSDPMSGFFLVRRAAISERFLDPVGYKILIEVLGRGDISWIGEVGYVFQEREQGESKVTWKQYWEYLQHLWKLRLDLLPVQRFLRFGVVGLSGVFIDLAVFYVLREQWQLGLTRSAILSAEVAILNNFYWNDIWTFSDLSRQQQGWRKRVKRLLKFNMVCLAGLILNVLIVNLLFNLLGVNEYLAKLLAIALVTLWNFSINLKLSWRVTDVSDP</sequence>
<evidence type="ECO:0000256" key="1">
    <source>
        <dbReference type="ARBA" id="ARBA00004141"/>
    </source>
</evidence>
<dbReference type="InterPro" id="IPR007267">
    <property type="entry name" value="GtrA_DPMS_TM"/>
</dbReference>
<proteinExistence type="inferred from homology"/>
<keyword evidence="6 8" id="KW-1133">Transmembrane helix</keyword>
<comment type="subcellular location">
    <subcellularLocation>
        <location evidence="1">Membrane</location>
        <topology evidence="1">Multi-pass membrane protein</topology>
    </subcellularLocation>
</comment>
<evidence type="ECO:0000256" key="6">
    <source>
        <dbReference type="ARBA" id="ARBA00022989"/>
    </source>
</evidence>